<keyword evidence="7" id="KW-0732">Signal</keyword>
<feature type="region of interest" description="Disordered" evidence="8">
    <location>
        <begin position="439"/>
        <end position="473"/>
    </location>
</feature>
<keyword evidence="4 6" id="KW-0862">Zinc</keyword>
<dbReference type="RefSeq" id="XP_066916182.1">
    <property type="nucleotide sequence ID" value="XM_067060081.1"/>
</dbReference>
<evidence type="ECO:0000313" key="10">
    <source>
        <dbReference type="EnsemblMetazoa" id="CLYHEMP016694.1"/>
    </source>
</evidence>
<accession>A0A7M6DMR2</accession>
<dbReference type="Proteomes" id="UP000594262">
    <property type="component" value="Unplaced"/>
</dbReference>
<dbReference type="CDD" id="cd04280">
    <property type="entry name" value="ZnMc_astacin_like"/>
    <property type="match status" value="1"/>
</dbReference>
<evidence type="ECO:0000256" key="7">
    <source>
        <dbReference type="RuleBase" id="RU361183"/>
    </source>
</evidence>
<dbReference type="EnsemblMetazoa" id="CLYHEMT016694.1">
    <property type="protein sequence ID" value="CLYHEMP016694.1"/>
    <property type="gene ID" value="CLYHEMG016694"/>
</dbReference>
<evidence type="ECO:0000256" key="8">
    <source>
        <dbReference type="SAM" id="MobiDB-lite"/>
    </source>
</evidence>
<proteinExistence type="predicted"/>
<dbReference type="InterPro" id="IPR001506">
    <property type="entry name" value="Peptidase_M12A"/>
</dbReference>
<reference evidence="10" key="1">
    <citation type="submission" date="2021-01" db="UniProtKB">
        <authorList>
            <consortium name="EnsemblMetazoa"/>
        </authorList>
    </citation>
    <scope>IDENTIFICATION</scope>
</reference>
<dbReference type="PRINTS" id="PR00480">
    <property type="entry name" value="ASTACIN"/>
</dbReference>
<dbReference type="PANTHER" id="PTHR10127">
    <property type="entry name" value="DISCOIDIN, CUB, EGF, LAMININ , AND ZINC METALLOPROTEASE DOMAIN CONTAINING"/>
    <property type="match status" value="1"/>
</dbReference>
<keyword evidence="2 6" id="KW-0479">Metal-binding</keyword>
<feature type="region of interest" description="Disordered" evidence="8">
    <location>
        <begin position="340"/>
        <end position="403"/>
    </location>
</feature>
<dbReference type="GeneID" id="136803355"/>
<evidence type="ECO:0000256" key="5">
    <source>
        <dbReference type="ARBA" id="ARBA00023049"/>
    </source>
</evidence>
<evidence type="ECO:0000313" key="11">
    <source>
        <dbReference type="Proteomes" id="UP000594262"/>
    </source>
</evidence>
<feature type="binding site" evidence="6">
    <location>
        <position position="181"/>
    </location>
    <ligand>
        <name>Zn(2+)</name>
        <dbReference type="ChEBI" id="CHEBI:29105"/>
        <note>catalytic</note>
    </ligand>
</feature>
<dbReference type="SUPFAM" id="SSF55486">
    <property type="entry name" value="Metalloproteases ('zincins'), catalytic domain"/>
    <property type="match status" value="1"/>
</dbReference>
<dbReference type="AlphaFoldDB" id="A0A7M6DMR2"/>
<dbReference type="SMART" id="SM00235">
    <property type="entry name" value="ZnMc"/>
    <property type="match status" value="1"/>
</dbReference>
<comment type="cofactor">
    <cofactor evidence="6 7">
        <name>Zn(2+)</name>
        <dbReference type="ChEBI" id="CHEBI:29105"/>
    </cofactor>
    <text evidence="6 7">Binds 1 zinc ion per subunit.</text>
</comment>
<evidence type="ECO:0000259" key="9">
    <source>
        <dbReference type="PROSITE" id="PS51864"/>
    </source>
</evidence>
<dbReference type="GO" id="GO:0004222">
    <property type="term" value="F:metalloendopeptidase activity"/>
    <property type="evidence" value="ECO:0007669"/>
    <property type="project" value="UniProtKB-UniRule"/>
</dbReference>
<feature type="region of interest" description="Disordered" evidence="8">
    <location>
        <begin position="494"/>
        <end position="521"/>
    </location>
</feature>
<evidence type="ECO:0000256" key="1">
    <source>
        <dbReference type="ARBA" id="ARBA00022670"/>
    </source>
</evidence>
<dbReference type="PROSITE" id="PS51864">
    <property type="entry name" value="ASTACIN"/>
    <property type="match status" value="1"/>
</dbReference>
<evidence type="ECO:0000256" key="3">
    <source>
        <dbReference type="ARBA" id="ARBA00022801"/>
    </source>
</evidence>
<dbReference type="GO" id="GO:0008270">
    <property type="term" value="F:zinc ion binding"/>
    <property type="evidence" value="ECO:0007669"/>
    <property type="project" value="UniProtKB-UniRule"/>
</dbReference>
<feature type="compositionally biased region" description="Low complexity" evidence="8">
    <location>
        <begin position="379"/>
        <end position="391"/>
    </location>
</feature>
<feature type="binding site" evidence="6">
    <location>
        <position position="187"/>
    </location>
    <ligand>
        <name>Zn(2+)</name>
        <dbReference type="ChEBI" id="CHEBI:29105"/>
        <note>catalytic</note>
    </ligand>
</feature>
<protein>
    <recommendedName>
        <fullName evidence="7">Metalloendopeptidase</fullName>
        <ecNumber evidence="7">3.4.24.-</ecNumber>
    </recommendedName>
</protein>
<feature type="chain" id="PRO_5029937613" description="Metalloendopeptidase" evidence="7">
    <location>
        <begin position="20"/>
        <end position="855"/>
    </location>
</feature>
<dbReference type="Gene3D" id="3.40.390.10">
    <property type="entry name" value="Collagenase (Catalytic Domain)"/>
    <property type="match status" value="1"/>
</dbReference>
<keyword evidence="11" id="KW-1185">Reference proteome</keyword>
<dbReference type="InterPro" id="IPR034035">
    <property type="entry name" value="Astacin-like_dom"/>
</dbReference>
<evidence type="ECO:0000256" key="4">
    <source>
        <dbReference type="ARBA" id="ARBA00022833"/>
    </source>
</evidence>
<dbReference type="InterPro" id="IPR006026">
    <property type="entry name" value="Peptidase_Metallo"/>
</dbReference>
<feature type="domain" description="Peptidase M12A" evidence="9">
    <location>
        <begin position="77"/>
        <end position="308"/>
    </location>
</feature>
<comment type="caution">
    <text evidence="6">Lacks conserved residue(s) required for the propagation of feature annotation.</text>
</comment>
<feature type="binding site" evidence="6">
    <location>
        <position position="177"/>
    </location>
    <ligand>
        <name>Zn(2+)</name>
        <dbReference type="ChEBI" id="CHEBI:29105"/>
        <note>catalytic</note>
    </ligand>
</feature>
<dbReference type="EC" id="3.4.24.-" evidence="7"/>
<name>A0A7M6DMR2_9CNID</name>
<keyword evidence="3 7" id="KW-0378">Hydrolase</keyword>
<organism evidence="10 11">
    <name type="scientific">Clytia hemisphaerica</name>
    <dbReference type="NCBI Taxonomy" id="252671"/>
    <lineage>
        <taxon>Eukaryota</taxon>
        <taxon>Metazoa</taxon>
        <taxon>Cnidaria</taxon>
        <taxon>Hydrozoa</taxon>
        <taxon>Hydroidolina</taxon>
        <taxon>Leptothecata</taxon>
        <taxon>Obeliida</taxon>
        <taxon>Clytiidae</taxon>
        <taxon>Clytia</taxon>
    </lineage>
</organism>
<feature type="compositionally biased region" description="Polar residues" evidence="8">
    <location>
        <begin position="505"/>
        <end position="519"/>
    </location>
</feature>
<feature type="signal peptide" evidence="7">
    <location>
        <begin position="1"/>
        <end position="19"/>
    </location>
</feature>
<dbReference type="InterPro" id="IPR024079">
    <property type="entry name" value="MetalloPept_cat_dom_sf"/>
</dbReference>
<sequence length="855" mass="95202">MRYLILIGQILVQFGLLFGVFDNDDKIKPQIYGSVTDKFTATWSINKARELTNELIAERSDGTKFVEGDLRVTPLLAQIRTGQQVDPAEIANKLKWKSNVIPYVFHETITEHKRGAIEAAIKDFHQFTVIRFAPRTNEPDYLNFIKDNGCWSFVGCQGGPQDISIGNGCGYRGTVIHQIMHALGFLHENTRTDRENYLTIDSNNIEEGFAHDFEKYENRMIYMNGVPANCDLTQSQNPGIQNAQLLKFNEYDYFSITHLGCHAFSTTSELKTMQAKDDEVDDNDLGQRNGFSHSDIQRLKAAYGELAKLNNANDNVNDITVSTNGINLKPTEPLTKLLDNLNPNPLRKPDPIATEPLTKPLDNLNPNPLRKPDPLATEPLTKPLDNLNPNPLKKPDPLANEPLTKPLDNLNPNQLMKPDPIATNPLNQHINNLPNNVNHPLLKPSNSGALEENLQPLHDPDPLPNPSFQDTTNAHLNLQHPLTKAANANNLQQQPSHTLPHLNNPEMQPTNPLNPTQPINRPLIDEQPLDLMKPHDSSIPGNPGPGLHNNVGGMAGVDGIGPNGLPVGPGINPLEKPSLPLPVDMPTPHSPQTLDSELNLLDRLSPDARLAQERLSQDRLAAPLNAFNRLGSQGLPVQLITTPLPPTALTPTVLQHVVMRGEYIPCSKCPPKRGDLCTCPSKPRDVKTSQLLSKLVPGRHNSGQLQSSADLITCNSYPCWPDDFVWSDDGLPPNCNCGPKSKNPNTNPVCRCNCIKMHSDKSDSSWNNNLLCFRDTKLNPRLILSTNPHLPQRKCLRFPQSNVGWKDTFLCMDSNVPYHLFWSRNNDDMADKNQCLLISEPDDKQWNKMYLCNAL</sequence>
<dbReference type="Pfam" id="PF01400">
    <property type="entry name" value="Astacin"/>
    <property type="match status" value="2"/>
</dbReference>
<keyword evidence="1 7" id="KW-0645">Protease</keyword>
<keyword evidence="5 7" id="KW-0482">Metalloprotease</keyword>
<evidence type="ECO:0000256" key="6">
    <source>
        <dbReference type="PROSITE-ProRule" id="PRU01211"/>
    </source>
</evidence>
<dbReference type="OrthoDB" id="291007at2759"/>
<evidence type="ECO:0000256" key="2">
    <source>
        <dbReference type="ARBA" id="ARBA00022723"/>
    </source>
</evidence>
<dbReference type="GO" id="GO:0006508">
    <property type="term" value="P:proteolysis"/>
    <property type="evidence" value="ECO:0007669"/>
    <property type="project" value="UniProtKB-KW"/>
</dbReference>
<dbReference type="PANTHER" id="PTHR10127:SF780">
    <property type="entry name" value="METALLOENDOPEPTIDASE"/>
    <property type="match status" value="1"/>
</dbReference>